<dbReference type="InterPro" id="IPR039008">
    <property type="entry name" value="IF_rod_dom"/>
</dbReference>
<keyword evidence="5" id="KW-1185">Reference proteome</keyword>
<name>A0ABV0WSG8_9TELE</name>
<evidence type="ECO:0000313" key="4">
    <source>
        <dbReference type="EMBL" id="MEQ2272356.1"/>
    </source>
</evidence>
<keyword evidence="1" id="KW-0403">Intermediate filament</keyword>
<evidence type="ECO:0000313" key="5">
    <source>
        <dbReference type="Proteomes" id="UP001444071"/>
    </source>
</evidence>
<dbReference type="EMBL" id="JAHRIM010067540">
    <property type="protein sequence ID" value="MEQ2272356.1"/>
    <property type="molecule type" value="Genomic_DNA"/>
</dbReference>
<dbReference type="Gene3D" id="1.20.5.1160">
    <property type="entry name" value="Vasodilator-stimulated phosphoprotein"/>
    <property type="match status" value="1"/>
</dbReference>
<evidence type="ECO:0000256" key="2">
    <source>
        <dbReference type="ARBA" id="ARBA00023054"/>
    </source>
</evidence>
<dbReference type="Pfam" id="PF00038">
    <property type="entry name" value="Filament"/>
    <property type="match status" value="1"/>
</dbReference>
<dbReference type="PANTHER" id="PTHR45721">
    <property type="entry name" value="LAMIN DM0-RELATED"/>
    <property type="match status" value="1"/>
</dbReference>
<organism evidence="4 5">
    <name type="scientific">Xenotaenia resolanae</name>
    <dbReference type="NCBI Taxonomy" id="208358"/>
    <lineage>
        <taxon>Eukaryota</taxon>
        <taxon>Metazoa</taxon>
        <taxon>Chordata</taxon>
        <taxon>Craniata</taxon>
        <taxon>Vertebrata</taxon>
        <taxon>Euteleostomi</taxon>
        <taxon>Actinopterygii</taxon>
        <taxon>Neopterygii</taxon>
        <taxon>Teleostei</taxon>
        <taxon>Neoteleostei</taxon>
        <taxon>Acanthomorphata</taxon>
        <taxon>Ovalentaria</taxon>
        <taxon>Atherinomorphae</taxon>
        <taxon>Cyprinodontiformes</taxon>
        <taxon>Goodeidae</taxon>
        <taxon>Xenotaenia</taxon>
    </lineage>
</organism>
<gene>
    <name evidence="4" type="primary">LMNB2</name>
    <name evidence="4" type="ORF">XENORESO_019860</name>
</gene>
<sequence>HQVFLHAAKCSVLNVQAEDGHAVAKRQLEAETLMRVDLENRCQSLSEDLEFRKNIFEEEMRESRHRQEQRIVEVDSGVRQDYESKLAQALQVCWGHDPLNVMVCT</sequence>
<protein>
    <submittedName>
        <fullName evidence="4">Lamin-B2</fullName>
    </submittedName>
</protein>
<comment type="caution">
    <text evidence="4">The sequence shown here is derived from an EMBL/GenBank/DDBJ whole genome shotgun (WGS) entry which is preliminary data.</text>
</comment>
<dbReference type="Proteomes" id="UP001444071">
    <property type="component" value="Unassembled WGS sequence"/>
</dbReference>
<dbReference type="PANTHER" id="PTHR45721:SF2">
    <property type="entry name" value="LAMIN-B2"/>
    <property type="match status" value="1"/>
</dbReference>
<proteinExistence type="predicted"/>
<keyword evidence="2" id="KW-0175">Coiled coil</keyword>
<feature type="non-terminal residue" evidence="4">
    <location>
        <position position="1"/>
    </location>
</feature>
<evidence type="ECO:0000256" key="1">
    <source>
        <dbReference type="ARBA" id="ARBA00022754"/>
    </source>
</evidence>
<feature type="domain" description="IF rod" evidence="3">
    <location>
        <begin position="1"/>
        <end position="105"/>
    </location>
</feature>
<accession>A0ABV0WSG8</accession>
<reference evidence="4 5" key="1">
    <citation type="submission" date="2021-06" db="EMBL/GenBank/DDBJ databases">
        <authorList>
            <person name="Palmer J.M."/>
        </authorList>
    </citation>
    <scope>NUCLEOTIDE SEQUENCE [LARGE SCALE GENOMIC DNA]</scope>
    <source>
        <strain evidence="4 5">XR_2019</strain>
        <tissue evidence="4">Muscle</tissue>
    </source>
</reference>
<evidence type="ECO:0000259" key="3">
    <source>
        <dbReference type="PROSITE" id="PS51842"/>
    </source>
</evidence>
<dbReference type="PROSITE" id="PS51842">
    <property type="entry name" value="IF_ROD_2"/>
    <property type="match status" value="1"/>
</dbReference>